<gene>
    <name evidence="2" type="ORF">F4693_000128</name>
</gene>
<organism evidence="2 3">
    <name type="scientific">Sphingomonas endophytica</name>
    <dbReference type="NCBI Taxonomy" id="869719"/>
    <lineage>
        <taxon>Bacteria</taxon>
        <taxon>Pseudomonadati</taxon>
        <taxon>Pseudomonadota</taxon>
        <taxon>Alphaproteobacteria</taxon>
        <taxon>Sphingomonadales</taxon>
        <taxon>Sphingomonadaceae</taxon>
        <taxon>Sphingomonas</taxon>
    </lineage>
</organism>
<dbReference type="InterPro" id="IPR010260">
    <property type="entry name" value="AlpA"/>
</dbReference>
<dbReference type="Pfam" id="PF05930">
    <property type="entry name" value="Phage_AlpA"/>
    <property type="match status" value="1"/>
</dbReference>
<dbReference type="PANTHER" id="PTHR36154">
    <property type="entry name" value="DNA-BINDING TRANSCRIPTIONAL ACTIVATOR ALPA"/>
    <property type="match status" value="1"/>
</dbReference>
<dbReference type="PANTHER" id="PTHR36154:SF1">
    <property type="entry name" value="DNA-BINDING TRANSCRIPTIONAL ACTIVATOR ALPA"/>
    <property type="match status" value="1"/>
</dbReference>
<comment type="caution">
    <text evidence="2">The sequence shown here is derived from an EMBL/GenBank/DDBJ whole genome shotgun (WGS) entry which is preliminary data.</text>
</comment>
<dbReference type="AlphaFoldDB" id="A0A7X0MLF1"/>
<dbReference type="InterPro" id="IPR009061">
    <property type="entry name" value="DNA-bd_dom_put_sf"/>
</dbReference>
<evidence type="ECO:0000313" key="2">
    <source>
        <dbReference type="EMBL" id="MBB6503179.1"/>
    </source>
</evidence>
<evidence type="ECO:0000313" key="3">
    <source>
        <dbReference type="Proteomes" id="UP000522313"/>
    </source>
</evidence>
<sequence>MTIAHTPRTLAQAKRDGSPASSGRFLRINDVVATIGLSRATIYRLIEADLFPKQMRLTARAVGWWEQDINDWLEERRSAS</sequence>
<evidence type="ECO:0000256" key="1">
    <source>
        <dbReference type="SAM" id="MobiDB-lite"/>
    </source>
</evidence>
<proteinExistence type="predicted"/>
<name>A0A7X0MLF1_9SPHN</name>
<protein>
    <submittedName>
        <fullName evidence="2">Prophage regulatory protein</fullName>
    </submittedName>
</protein>
<dbReference type="InterPro" id="IPR052931">
    <property type="entry name" value="Prophage_regulatory_activator"/>
</dbReference>
<dbReference type="Proteomes" id="UP000522313">
    <property type="component" value="Unassembled WGS sequence"/>
</dbReference>
<dbReference type="EMBL" id="JACHBT010000001">
    <property type="protein sequence ID" value="MBB6503179.1"/>
    <property type="molecule type" value="Genomic_DNA"/>
</dbReference>
<dbReference type="RefSeq" id="WP_184503733.1">
    <property type="nucleotide sequence ID" value="NZ_JACHBT010000001.1"/>
</dbReference>
<reference evidence="2 3" key="1">
    <citation type="submission" date="2020-08" db="EMBL/GenBank/DDBJ databases">
        <title>The Agave Microbiome: Exploring the role of microbial communities in plant adaptations to desert environments.</title>
        <authorList>
            <person name="Partida-Martinez L.P."/>
        </authorList>
    </citation>
    <scope>NUCLEOTIDE SEQUENCE [LARGE SCALE GENOMIC DNA]</scope>
    <source>
        <strain evidence="2 3">AS3.13</strain>
    </source>
</reference>
<accession>A0A7X0MLF1</accession>
<dbReference type="SUPFAM" id="SSF46955">
    <property type="entry name" value="Putative DNA-binding domain"/>
    <property type="match status" value="1"/>
</dbReference>
<dbReference type="Gene3D" id="1.10.238.160">
    <property type="match status" value="1"/>
</dbReference>
<feature type="region of interest" description="Disordered" evidence="1">
    <location>
        <begin position="1"/>
        <end position="22"/>
    </location>
</feature>
<reference evidence="2 3" key="2">
    <citation type="submission" date="2020-08" db="EMBL/GenBank/DDBJ databases">
        <authorList>
            <person name="Partida-Martinez L."/>
            <person name="Huntemann M."/>
            <person name="Clum A."/>
            <person name="Wang J."/>
            <person name="Palaniappan K."/>
            <person name="Ritter S."/>
            <person name="Chen I.-M."/>
            <person name="Stamatis D."/>
            <person name="Reddy T."/>
            <person name="O'Malley R."/>
            <person name="Daum C."/>
            <person name="Shapiro N."/>
            <person name="Ivanova N."/>
            <person name="Kyrpides N."/>
            <person name="Woyke T."/>
        </authorList>
    </citation>
    <scope>NUCLEOTIDE SEQUENCE [LARGE SCALE GENOMIC DNA]</scope>
    <source>
        <strain evidence="2 3">AS3.13</strain>
    </source>
</reference>